<sequence>MEQMVGKRIAVDWLLSDGEYESFHGWVVFFDTSRQKHIVVYDCRDSTSKRRTYAHNLSKTCYGPGDGQSHHRHGMRWSDEDNDLLLAFEKRIARAGRRLRGRGRLEDECYLWAAAACELGRFSEGQRLHQCFASLTRQRRFLNGTYSAKVGRAQAQIVTGVTRAIVRGALRSLPGCEGTLQQVRTAVEERHPEGLDQTVASGYKTLRRWEMAVQNQLLNHRKLFEPIKGTVAVLQSVSLLERCASLYLAMVSGHTLDWCFDFLGPWPRHPAYHLKVLRLAHMDVFLPIMLRMWADHPNPILRHHAVASGLRLFGSLCQVQAGKSERAKPQVHCLFSSTLQAEARARMVAVLCHVLFISTTNVHFAAIVDSLGYVTRAGFLTQILAWAEKPGDHYARTWGLWLILTLFAHEASEEKLKSQADTLDPDAVLVMEEVSLEEAQVVRRNRLLDAQEALIVGCSILALGYSATICSLQRLQLASLPQRDRIAAGCSKGRSAVRDVEWCSFHSPPPGFLGQGKQPECKTRVHWLLGGGMASQPWTTSWEGWLLLGWLRGSTELIRGLAASAAGLAYQWKDSQQLGCVRQLSRALCKATKLQGIARQQTRDRLLFNVASAWCLIELSARHGFKGDCAVPFLLHVVNSAHVPHVVSSIRLPLNVRGLWAPRQVLIESLASGGEGPYDTIARPNEHEFRCLVSFMIGLPGQCIKPPLAAPPSLDLETAMAPRGKELVSQNAVALPPLDSKAGRTNEASQICACVFLLESLLPNPTVELWVLRRWLAQEVLKEDQRLQDLTGPKKEGPIFSTMRARRAWLAASHWSFEPLRLPPARLCHLLYALAVMEAAQSVTVRGAAFAQLIKVQHIVAQQIQPKALQSIMASWFAADFGARFVISEEGGQDFLRHLGRNVSVGLCVDASRRFVLFRSRGPTSTIAELLIVVCSSDVPSLQRGFMNWAIGNVKKFRRSTRGTDSVSLLVKRGISPYEVRGSSRHHSSPASAPLCRACACAAMSSFVTYACPAPWLQEVPGPTDSVPTDFSVPLPVNLLSPPSVPPSGSIGHPELCSRPCVRLMRSGYCEQGNACRFCHLPHEGPAAKPDQVKRRLMQAMSDGELMATLLPHIRTRALEAGLTPKVFALLAELEAELREELALRPVVEPVQVSARQEGSLNRVLARMSLVALVKRFPTRSPKRIQESLDALRRAPSASVEWGIGGNAAEAVKLADGPTGTWLHALVQLHDGLVHESMCRMVLVEIITARPEEFGEGPALQVKVEGRSKKLQSCRKDSAAGIVSSIGLLSLPLPHSESLDLCLKRPSKTYPQAAQQMSFVVGKGYRGHVDATGPTVRPHISPALHQLWGSGSGETGSFVWDSWCVPHLQSVSLLVLSSVPDSIVCSGGIAGSGRLEWAEMRQRHVPIFIVVMRRSKRFGDSAQIRQQATMLLTRQRHGGGQPMQGQPMQGQPMQGQPMQPMQGQPMQGQPMQGQPMQPMQGQPMLIYYSMYGHMTDMCKAMGSMGINEALADAAMRQAMSQMQSSGAMRWFPFLFLSLQQLFNVGHSYVLRKLVVLMCPFLKMQQAQHTPMWEDNSPGDLSTPQRGVGPDGLKVDVDQPDLYIPVMSYVTYVLIFGLPAGIQLVAGAAPPCTDLGHMPLSAASIGKSQGAEGGEILAEAAGHVFAEKGAALTVPGRNHIPRQAARQDSGDGADGALLRVVRANGVQSFDGSTSELEESHAFLLLGMLPLTHPVLALPYHLMALSKKEDEDEGEEILVSYLSGECWARRVVLGHCTTHTSNMAAELVCCCTFIDIQGTPGARFSRSKSCPSLFNKRDEDEDELVIKDYMRDLEQRAEALVLNPTTLGLRVAAALPVHAARD</sequence>
<evidence type="ECO:0000256" key="10">
    <source>
        <dbReference type="ARBA" id="ARBA00023136"/>
    </source>
</evidence>
<gene>
    <name evidence="14" type="primary">yif1a</name>
    <name evidence="14" type="ORF">AK812_SmicGene27173</name>
</gene>
<keyword evidence="9" id="KW-0333">Golgi apparatus</keyword>
<accession>A0A1Q9D7H3</accession>
<evidence type="ECO:0000259" key="13">
    <source>
        <dbReference type="PROSITE" id="PS50103"/>
    </source>
</evidence>
<proteinExistence type="inferred from homology"/>
<feature type="domain" description="C3H1-type" evidence="13">
    <location>
        <begin position="1055"/>
        <end position="1083"/>
    </location>
</feature>
<evidence type="ECO:0000256" key="7">
    <source>
        <dbReference type="ARBA" id="ARBA00022927"/>
    </source>
</evidence>
<dbReference type="GO" id="GO:0006888">
    <property type="term" value="P:endoplasmic reticulum to Golgi vesicle-mediated transport"/>
    <property type="evidence" value="ECO:0007669"/>
    <property type="project" value="InterPro"/>
</dbReference>
<dbReference type="GO" id="GO:0005789">
    <property type="term" value="C:endoplasmic reticulum membrane"/>
    <property type="evidence" value="ECO:0007669"/>
    <property type="project" value="UniProtKB-SubCell"/>
</dbReference>
<keyword evidence="15" id="KW-1185">Reference proteome</keyword>
<protein>
    <submittedName>
        <fullName evidence="14">Protein YIF1A</fullName>
    </submittedName>
</protein>
<evidence type="ECO:0000313" key="14">
    <source>
        <dbReference type="EMBL" id="OLP91163.1"/>
    </source>
</evidence>
<comment type="similarity">
    <text evidence="3">Belongs to the YIF1 family.</text>
</comment>
<keyword evidence="11" id="KW-0862">Zinc</keyword>
<evidence type="ECO:0000256" key="1">
    <source>
        <dbReference type="ARBA" id="ARBA00004477"/>
    </source>
</evidence>
<dbReference type="GO" id="GO:0000139">
    <property type="term" value="C:Golgi membrane"/>
    <property type="evidence" value="ECO:0007669"/>
    <property type="project" value="UniProtKB-SubCell"/>
</dbReference>
<feature type="zinc finger region" description="C3H1-type" evidence="11">
    <location>
        <begin position="1055"/>
        <end position="1083"/>
    </location>
</feature>
<comment type="subcellular location">
    <subcellularLocation>
        <location evidence="1">Endoplasmic reticulum membrane</location>
        <topology evidence="1">Multi-pass membrane protein</topology>
    </subcellularLocation>
    <subcellularLocation>
        <location evidence="2">Golgi apparatus membrane</location>
        <topology evidence="2">Multi-pass membrane protein</topology>
    </subcellularLocation>
</comment>
<evidence type="ECO:0000256" key="3">
    <source>
        <dbReference type="ARBA" id="ARBA00009727"/>
    </source>
</evidence>
<keyword evidence="11" id="KW-0479">Metal-binding</keyword>
<organism evidence="14 15">
    <name type="scientific">Symbiodinium microadriaticum</name>
    <name type="common">Dinoflagellate</name>
    <name type="synonym">Zooxanthella microadriatica</name>
    <dbReference type="NCBI Taxonomy" id="2951"/>
    <lineage>
        <taxon>Eukaryota</taxon>
        <taxon>Sar</taxon>
        <taxon>Alveolata</taxon>
        <taxon>Dinophyceae</taxon>
        <taxon>Suessiales</taxon>
        <taxon>Symbiodiniaceae</taxon>
        <taxon>Symbiodinium</taxon>
    </lineage>
</organism>
<dbReference type="Proteomes" id="UP000186817">
    <property type="component" value="Unassembled WGS sequence"/>
</dbReference>
<dbReference type="GO" id="GO:0015031">
    <property type="term" value="P:protein transport"/>
    <property type="evidence" value="ECO:0007669"/>
    <property type="project" value="UniProtKB-KW"/>
</dbReference>
<dbReference type="PANTHER" id="PTHR14083:SF0">
    <property type="entry name" value="YIP1D-INTERACTING FACTOR 1, ISOFORM C"/>
    <property type="match status" value="1"/>
</dbReference>
<evidence type="ECO:0000256" key="6">
    <source>
        <dbReference type="ARBA" id="ARBA00022824"/>
    </source>
</evidence>
<name>A0A1Q9D7H3_SYMMI</name>
<keyword evidence="6" id="KW-0256">Endoplasmic reticulum</keyword>
<dbReference type="Pfam" id="PF03878">
    <property type="entry name" value="YIF1"/>
    <property type="match status" value="1"/>
</dbReference>
<dbReference type="EMBL" id="LSRX01000677">
    <property type="protein sequence ID" value="OLP91163.1"/>
    <property type="molecule type" value="Genomic_DNA"/>
</dbReference>
<dbReference type="OrthoDB" id="337750at2759"/>
<evidence type="ECO:0000256" key="9">
    <source>
        <dbReference type="ARBA" id="ARBA00023034"/>
    </source>
</evidence>
<keyword evidence="4" id="KW-0813">Transport</keyword>
<dbReference type="InterPro" id="IPR000571">
    <property type="entry name" value="Znf_CCCH"/>
</dbReference>
<evidence type="ECO:0000256" key="4">
    <source>
        <dbReference type="ARBA" id="ARBA00022448"/>
    </source>
</evidence>
<evidence type="ECO:0000256" key="12">
    <source>
        <dbReference type="SAM" id="MobiDB-lite"/>
    </source>
</evidence>
<dbReference type="PANTHER" id="PTHR14083">
    <property type="entry name" value="YIP1 INTERACTING FACTOR HOMOLOG YIF1 PROTEIN"/>
    <property type="match status" value="1"/>
</dbReference>
<keyword evidence="10" id="KW-0472">Membrane</keyword>
<keyword evidence="5" id="KW-0812">Transmembrane</keyword>
<feature type="compositionally biased region" description="Low complexity" evidence="12">
    <location>
        <begin position="1443"/>
        <end position="1476"/>
    </location>
</feature>
<reference evidence="14 15" key="1">
    <citation type="submission" date="2016-02" db="EMBL/GenBank/DDBJ databases">
        <title>Genome analysis of coral dinoflagellate symbionts highlights evolutionary adaptations to a symbiotic lifestyle.</title>
        <authorList>
            <person name="Aranda M."/>
            <person name="Li Y."/>
            <person name="Liew Y.J."/>
            <person name="Baumgarten S."/>
            <person name="Simakov O."/>
            <person name="Wilson M."/>
            <person name="Piel J."/>
            <person name="Ashoor H."/>
            <person name="Bougouffa S."/>
            <person name="Bajic V.B."/>
            <person name="Ryu T."/>
            <person name="Ravasi T."/>
            <person name="Bayer T."/>
            <person name="Micklem G."/>
            <person name="Kim H."/>
            <person name="Bhak J."/>
            <person name="Lajeunesse T.C."/>
            <person name="Voolstra C.R."/>
        </authorList>
    </citation>
    <scope>NUCLEOTIDE SEQUENCE [LARGE SCALE GENOMIC DNA]</scope>
    <source>
        <strain evidence="14 15">CCMP2467</strain>
    </source>
</reference>
<keyword evidence="11" id="KW-0863">Zinc-finger</keyword>
<evidence type="ECO:0000256" key="8">
    <source>
        <dbReference type="ARBA" id="ARBA00022989"/>
    </source>
</evidence>
<feature type="region of interest" description="Disordered" evidence="12">
    <location>
        <begin position="1435"/>
        <end position="1476"/>
    </location>
</feature>
<keyword evidence="8" id="KW-1133">Transmembrane helix</keyword>
<dbReference type="InterPro" id="IPR005578">
    <property type="entry name" value="Yif1_fam"/>
</dbReference>
<keyword evidence="7" id="KW-0653">Protein transport</keyword>
<dbReference type="PROSITE" id="PS50103">
    <property type="entry name" value="ZF_C3H1"/>
    <property type="match status" value="1"/>
</dbReference>
<comment type="caution">
    <text evidence="14">The sequence shown here is derived from an EMBL/GenBank/DDBJ whole genome shotgun (WGS) entry which is preliminary data.</text>
</comment>
<dbReference type="GO" id="GO:0008270">
    <property type="term" value="F:zinc ion binding"/>
    <property type="evidence" value="ECO:0007669"/>
    <property type="project" value="UniProtKB-KW"/>
</dbReference>
<evidence type="ECO:0000256" key="2">
    <source>
        <dbReference type="ARBA" id="ARBA00004653"/>
    </source>
</evidence>
<evidence type="ECO:0000256" key="11">
    <source>
        <dbReference type="PROSITE-ProRule" id="PRU00723"/>
    </source>
</evidence>
<dbReference type="GO" id="GO:0005793">
    <property type="term" value="C:endoplasmic reticulum-Golgi intermediate compartment"/>
    <property type="evidence" value="ECO:0007669"/>
    <property type="project" value="TreeGrafter"/>
</dbReference>
<dbReference type="GO" id="GO:0030134">
    <property type="term" value="C:COPII-coated ER to Golgi transport vesicle"/>
    <property type="evidence" value="ECO:0007669"/>
    <property type="project" value="TreeGrafter"/>
</dbReference>
<evidence type="ECO:0000313" key="15">
    <source>
        <dbReference type="Proteomes" id="UP000186817"/>
    </source>
</evidence>
<evidence type="ECO:0000256" key="5">
    <source>
        <dbReference type="ARBA" id="ARBA00022692"/>
    </source>
</evidence>